<dbReference type="PROSITE" id="PS50085">
    <property type="entry name" value="RAPGAP"/>
    <property type="match status" value="1"/>
</dbReference>
<evidence type="ECO:0000256" key="1">
    <source>
        <dbReference type="ARBA" id="ARBA00022468"/>
    </source>
</evidence>
<dbReference type="InterPro" id="IPR000331">
    <property type="entry name" value="Rap/Ran_GAP_dom"/>
</dbReference>
<dbReference type="InterPro" id="IPR035974">
    <property type="entry name" value="Rap/Ran-GAP_sf"/>
</dbReference>
<dbReference type="GO" id="GO:0005634">
    <property type="term" value="C:nucleus"/>
    <property type="evidence" value="ECO:0007669"/>
    <property type="project" value="InterPro"/>
</dbReference>
<dbReference type="AlphaFoldDB" id="A0AA88STV1"/>
<dbReference type="Pfam" id="PF02145">
    <property type="entry name" value="Rap_GAP"/>
    <property type="match status" value="1"/>
</dbReference>
<evidence type="ECO:0000256" key="2">
    <source>
        <dbReference type="SAM" id="MobiDB-lite"/>
    </source>
</evidence>
<dbReference type="GO" id="GO:0051056">
    <property type="term" value="P:regulation of small GTPase mediated signal transduction"/>
    <property type="evidence" value="ECO:0007669"/>
    <property type="project" value="InterPro"/>
</dbReference>
<dbReference type="PANTHER" id="PTHR10063">
    <property type="entry name" value="TUBERIN"/>
    <property type="match status" value="1"/>
</dbReference>
<dbReference type="EMBL" id="JAVHJS010000011">
    <property type="protein sequence ID" value="KAK2842974.1"/>
    <property type="molecule type" value="Genomic_DNA"/>
</dbReference>
<reference evidence="4" key="1">
    <citation type="submission" date="2023-08" db="EMBL/GenBank/DDBJ databases">
        <title>Pelteobagrus vachellii genome.</title>
        <authorList>
            <person name="Liu H."/>
        </authorList>
    </citation>
    <scope>NUCLEOTIDE SEQUENCE</scope>
    <source>
        <strain evidence="4">PRFRI_2022a</strain>
        <tissue evidence="4">Muscle</tissue>
    </source>
</reference>
<keyword evidence="1" id="KW-0343">GTPase activation</keyword>
<feature type="compositionally biased region" description="Acidic residues" evidence="2">
    <location>
        <begin position="63"/>
        <end position="72"/>
    </location>
</feature>
<protein>
    <recommendedName>
        <fullName evidence="3">Rap-GAP domain-containing protein</fullName>
    </recommendedName>
</protein>
<dbReference type="GO" id="GO:0005096">
    <property type="term" value="F:GTPase activator activity"/>
    <property type="evidence" value="ECO:0007669"/>
    <property type="project" value="UniProtKB-KW"/>
</dbReference>
<accession>A0AA88STV1</accession>
<dbReference type="InterPro" id="IPR027107">
    <property type="entry name" value="Tuberin/Ral-act_asu"/>
</dbReference>
<dbReference type="SUPFAM" id="SSF111347">
    <property type="entry name" value="Rap/Ran-GAP"/>
    <property type="match status" value="1"/>
</dbReference>
<keyword evidence="5" id="KW-1185">Reference proteome</keyword>
<feature type="compositionally biased region" description="Acidic residues" evidence="2">
    <location>
        <begin position="81"/>
        <end position="92"/>
    </location>
</feature>
<evidence type="ECO:0000313" key="4">
    <source>
        <dbReference type="EMBL" id="KAK2842974.1"/>
    </source>
</evidence>
<dbReference type="GO" id="GO:0005737">
    <property type="term" value="C:cytoplasm"/>
    <property type="evidence" value="ECO:0007669"/>
    <property type="project" value="TreeGrafter"/>
</dbReference>
<evidence type="ECO:0000259" key="3">
    <source>
        <dbReference type="PROSITE" id="PS50085"/>
    </source>
</evidence>
<sequence>MAAGLVAPDACVRLIVRDISGKHSWDSAVLYGPPQCASQSRVPRSHTVSCPAGGDREQGAEQDSVEQDEKDDLSENKDGEKEEEEEEEEETLLETMAPLAKRLCRRNDSQRTGMPLNIPALPPCCVSEKQENDVINAILKQSTEELDFAAKHGNDVHMKAMEQPEPTAQRPQSAFYYCRFLLNILGMNSWEKRSSFHLLKKNEKLLRELKNLDSRQCRETHKIAVFYVAEGQEDKHSILSNTSGSQAYEDFVSGLGWEVNLTSHCGFMGGLQKNKSTGLTMPYFATSTVEVMFHVSTRMPPDSDDSLTKKLRHLGNDEVHIVWSEHTRDYRRGIIPTEFGDVLIIIYPMKNHMYSIQIIKKPEVPFFGPLFDGAIVDSKILPTMVRATAINASRALKSLIALYQNFYEERARYLESIVQHHVELSTFEDYAARMFSPAPFHHPPSESDDNHTLVCSFLENPSMPLDTADLSSPIFPRASKSRVSMKLRRSSGSANKT</sequence>
<dbReference type="PANTHER" id="PTHR10063:SF3">
    <property type="entry name" value="RAL GTPASE-ACTIVATING PROTEIN SUBUNIT ALPHA-1"/>
    <property type="match status" value="1"/>
</dbReference>
<feature type="domain" description="Rap-GAP" evidence="3">
    <location>
        <begin position="209"/>
        <end position="417"/>
    </location>
</feature>
<organism evidence="4 5">
    <name type="scientific">Tachysurus vachellii</name>
    <name type="common">Darkbarbel catfish</name>
    <name type="synonym">Pelteobagrus vachellii</name>
    <dbReference type="NCBI Taxonomy" id="175792"/>
    <lineage>
        <taxon>Eukaryota</taxon>
        <taxon>Metazoa</taxon>
        <taxon>Chordata</taxon>
        <taxon>Craniata</taxon>
        <taxon>Vertebrata</taxon>
        <taxon>Euteleostomi</taxon>
        <taxon>Actinopterygii</taxon>
        <taxon>Neopterygii</taxon>
        <taxon>Teleostei</taxon>
        <taxon>Ostariophysi</taxon>
        <taxon>Siluriformes</taxon>
        <taxon>Bagridae</taxon>
        <taxon>Tachysurus</taxon>
    </lineage>
</organism>
<feature type="compositionally biased region" description="Polar residues" evidence="2">
    <location>
        <begin position="36"/>
        <end position="48"/>
    </location>
</feature>
<dbReference type="Proteomes" id="UP001187315">
    <property type="component" value="Unassembled WGS sequence"/>
</dbReference>
<evidence type="ECO:0000313" key="5">
    <source>
        <dbReference type="Proteomes" id="UP001187315"/>
    </source>
</evidence>
<dbReference type="Gene3D" id="3.40.50.11210">
    <property type="entry name" value="Rap/Ran-GAP"/>
    <property type="match status" value="1"/>
</dbReference>
<dbReference type="FunFam" id="3.40.50.11210:FF:000001">
    <property type="entry name" value="Ral GTPase-activating protein subunit alpha-1 isoform 1"/>
    <property type="match status" value="1"/>
</dbReference>
<feature type="region of interest" description="Disordered" evidence="2">
    <location>
        <begin position="34"/>
        <end position="93"/>
    </location>
</feature>
<comment type="caution">
    <text evidence="4">The sequence shown here is derived from an EMBL/GenBank/DDBJ whole genome shotgun (WGS) entry which is preliminary data.</text>
</comment>
<name>A0AA88STV1_TACVA</name>
<gene>
    <name evidence="4" type="ORF">Q7C36_011189</name>
</gene>
<proteinExistence type="predicted"/>